<dbReference type="EMBL" id="FQNC01000043">
    <property type="protein sequence ID" value="SGY45571.1"/>
    <property type="molecule type" value="Genomic_DNA"/>
</dbReference>
<sequence>MADPARVTRRLPGAELERRRRGLVEAIEVVEVADDSDVPPDKGDAGAEAEGEGEVGVETGAAVVVCVSFCRRPLSVFFFFFCMKLIANLQDEKTPYGTKGDATQHAR</sequence>
<name>A0A2X0MQB5_9BASI</name>
<accession>A0A2X0MQB5</accession>
<evidence type="ECO:0000313" key="1">
    <source>
        <dbReference type="EMBL" id="SGY45571.1"/>
    </source>
</evidence>
<keyword evidence="2" id="KW-1185">Reference proteome</keyword>
<gene>
    <name evidence="1" type="primary">BQ5605_C001g00302</name>
    <name evidence="1" type="ORF">BQ5605_C001G00302</name>
</gene>
<dbReference type="AlphaFoldDB" id="A0A2X0MQB5"/>
<organism evidence="1 2">
    <name type="scientific">Microbotryum silenes-dioicae</name>
    <dbReference type="NCBI Taxonomy" id="796604"/>
    <lineage>
        <taxon>Eukaryota</taxon>
        <taxon>Fungi</taxon>
        <taxon>Dikarya</taxon>
        <taxon>Basidiomycota</taxon>
        <taxon>Pucciniomycotina</taxon>
        <taxon>Microbotryomycetes</taxon>
        <taxon>Microbotryales</taxon>
        <taxon>Microbotryaceae</taxon>
        <taxon>Microbotryum</taxon>
    </lineage>
</organism>
<proteinExistence type="predicted"/>
<reference evidence="1 2" key="1">
    <citation type="submission" date="2016-11" db="EMBL/GenBank/DDBJ databases">
        <authorList>
            <person name="Jaros S."/>
            <person name="Januszkiewicz K."/>
            <person name="Wedrychowicz H."/>
        </authorList>
    </citation>
    <scope>NUCLEOTIDE SEQUENCE [LARGE SCALE GENOMIC DNA]</scope>
</reference>
<protein>
    <submittedName>
        <fullName evidence="1">BQ5605_C001g00302 protein</fullName>
    </submittedName>
</protein>
<evidence type="ECO:0000313" key="2">
    <source>
        <dbReference type="Proteomes" id="UP000249464"/>
    </source>
</evidence>
<dbReference type="Proteomes" id="UP000249464">
    <property type="component" value="Unassembled WGS sequence"/>
</dbReference>